<evidence type="ECO:0000259" key="11">
    <source>
        <dbReference type="Pfam" id="PF21467"/>
    </source>
</evidence>
<dbReference type="AlphaFoldDB" id="A0A9W7GKP3"/>
<dbReference type="InterPro" id="IPR031330">
    <property type="entry name" value="Gly_Hdrlase_35_cat"/>
</dbReference>
<feature type="domain" description="Glycoside hydrolase 35 catalytic" evidence="10">
    <location>
        <begin position="28"/>
        <end position="347"/>
    </location>
</feature>
<protein>
    <recommendedName>
        <fullName evidence="3 7">Beta-galactosidase</fullName>
        <ecNumber evidence="3 7">3.2.1.23</ecNumber>
    </recommendedName>
</protein>
<evidence type="ECO:0000256" key="6">
    <source>
        <dbReference type="ARBA" id="ARBA00023295"/>
    </source>
</evidence>
<evidence type="ECO:0000259" key="10">
    <source>
        <dbReference type="Pfam" id="PF01301"/>
    </source>
</evidence>
<evidence type="ECO:0000313" key="13">
    <source>
        <dbReference type="Proteomes" id="UP001165065"/>
    </source>
</evidence>
<dbReference type="InterPro" id="IPR017853">
    <property type="entry name" value="GH"/>
</dbReference>
<evidence type="ECO:0000256" key="3">
    <source>
        <dbReference type="ARBA" id="ARBA00012756"/>
    </source>
</evidence>
<dbReference type="Proteomes" id="UP001165065">
    <property type="component" value="Unassembled WGS sequence"/>
</dbReference>
<feature type="signal peptide" evidence="9">
    <location>
        <begin position="1"/>
        <end position="17"/>
    </location>
</feature>
<keyword evidence="6 7" id="KW-0326">Glycosidase</keyword>
<evidence type="ECO:0000313" key="12">
    <source>
        <dbReference type="EMBL" id="GMI46028.1"/>
    </source>
</evidence>
<keyword evidence="4 9" id="KW-0732">Signal</keyword>
<feature type="domain" description="Beta-galactosidase galactose-binding" evidence="11">
    <location>
        <begin position="636"/>
        <end position="728"/>
    </location>
</feature>
<dbReference type="EC" id="3.2.1.23" evidence="3 7"/>
<dbReference type="PRINTS" id="PR00742">
    <property type="entry name" value="GLHYDRLASE35"/>
</dbReference>
<dbReference type="SUPFAM" id="SSF49785">
    <property type="entry name" value="Galactose-binding domain-like"/>
    <property type="match status" value="1"/>
</dbReference>
<dbReference type="FunFam" id="3.20.20.80:FF:000006">
    <property type="entry name" value="Beta-galactosidase"/>
    <property type="match status" value="1"/>
</dbReference>
<dbReference type="InterPro" id="IPR019801">
    <property type="entry name" value="Glyco_hydro_35_CS"/>
</dbReference>
<dbReference type="InterPro" id="IPR001944">
    <property type="entry name" value="Glycoside_Hdrlase_35"/>
</dbReference>
<comment type="similarity">
    <text evidence="2 8">Belongs to the glycosyl hydrolase 35 family.</text>
</comment>
<keyword evidence="13" id="KW-1185">Reference proteome</keyword>
<name>A0A9W7GKP3_9STRA</name>
<dbReference type="PANTHER" id="PTHR23421">
    <property type="entry name" value="BETA-GALACTOSIDASE RELATED"/>
    <property type="match status" value="1"/>
</dbReference>
<dbReference type="SUPFAM" id="SSF51445">
    <property type="entry name" value="(Trans)glycosidases"/>
    <property type="match status" value="1"/>
</dbReference>
<dbReference type="OrthoDB" id="1657402at2759"/>
<feature type="chain" id="PRO_5040754495" description="Beta-galactosidase" evidence="9">
    <location>
        <begin position="18"/>
        <end position="756"/>
    </location>
</feature>
<dbReference type="Pfam" id="PF01301">
    <property type="entry name" value="Glyco_hydro_35"/>
    <property type="match status" value="1"/>
</dbReference>
<dbReference type="GO" id="GO:0004565">
    <property type="term" value="F:beta-galactosidase activity"/>
    <property type="evidence" value="ECO:0007669"/>
    <property type="project" value="UniProtKB-EC"/>
</dbReference>
<evidence type="ECO:0000256" key="9">
    <source>
        <dbReference type="SAM" id="SignalP"/>
    </source>
</evidence>
<evidence type="ECO:0000256" key="5">
    <source>
        <dbReference type="ARBA" id="ARBA00022801"/>
    </source>
</evidence>
<dbReference type="InterPro" id="IPR008979">
    <property type="entry name" value="Galactose-bd-like_sf"/>
</dbReference>
<comment type="catalytic activity">
    <reaction evidence="1 7">
        <text>Hydrolysis of terminal non-reducing beta-D-galactose residues in beta-D-galactosides.</text>
        <dbReference type="EC" id="3.2.1.23"/>
    </reaction>
</comment>
<proteinExistence type="inferred from homology"/>
<evidence type="ECO:0000256" key="4">
    <source>
        <dbReference type="ARBA" id="ARBA00022729"/>
    </source>
</evidence>
<dbReference type="Gene3D" id="3.20.20.80">
    <property type="entry name" value="Glycosidases"/>
    <property type="match status" value="1"/>
</dbReference>
<evidence type="ECO:0000256" key="7">
    <source>
        <dbReference type="RuleBase" id="RU000675"/>
    </source>
</evidence>
<accession>A0A9W7GKP3</accession>
<organism evidence="12 13">
    <name type="scientific">Triparma columacea</name>
    <dbReference type="NCBI Taxonomy" id="722753"/>
    <lineage>
        <taxon>Eukaryota</taxon>
        <taxon>Sar</taxon>
        <taxon>Stramenopiles</taxon>
        <taxon>Ochrophyta</taxon>
        <taxon>Bolidophyceae</taxon>
        <taxon>Parmales</taxon>
        <taxon>Triparmaceae</taxon>
        <taxon>Triparma</taxon>
    </lineage>
</organism>
<gene>
    <name evidence="12" type="ORF">TrCOL_g12744</name>
</gene>
<dbReference type="Pfam" id="PF21467">
    <property type="entry name" value="BetaGal_gal-bd"/>
    <property type="match status" value="1"/>
</dbReference>
<dbReference type="PROSITE" id="PS01182">
    <property type="entry name" value="GLYCOSYL_HYDROL_F35"/>
    <property type="match status" value="1"/>
</dbReference>
<keyword evidence="5 7" id="KW-0378">Hydrolase</keyword>
<evidence type="ECO:0000256" key="2">
    <source>
        <dbReference type="ARBA" id="ARBA00009809"/>
    </source>
</evidence>
<dbReference type="InterPro" id="IPR048913">
    <property type="entry name" value="BetaGal_gal-bd"/>
</dbReference>
<sequence>MLLSIVSVLFVLSLAAAYEVSFDNRRWVIDGQETFLIGGSFHYPRATPDEWPAIFSEMKANGLNLIQTYVFWDLHEPTEGEYNFPDDPKDPANLVLFLQEAQKVGLYVHLRVGPYACAEWSNGGIPVWMETHHKETIFRTDDDFWLQKIEDFWDKTFEVVSNAGLMASSGGPIVMAQIENEYGNIEYGYGSGGAAYVKKVADFATNHPISKEVPIIMCQQGEGVGTTPPENVINACNGYYCDNWIERHSASNPSHPHMFTENWPGWFQKWGEAVPHRPASDVAFSVARWFAKGGSFMNYYMAFGGTSFGRKVGGPNIITSYDYDVAINEYGYRAEPKFSLLTMLHEAIYSVQDVMFTMEPISSTNGTNCEIQSYYKEDKCVLFLSNIGVDGEDCEFYGEFKIPSWSTSIVVGTSNTHNAHDGQCSGMEEIYGTKTSLEEAEQPNMVAYGAAEDIVVGELAIKSTVAVPTSKDAASDTVIVNESPLEQLTLTDDSTDYVWYTFNYDSPADSTSSVLEFELATSGGVGLMVFVDGELKNTERAVSDSTSQLEDSNYATHLSISIPLKEGSNDISILSTSMGLKNYGPYLERNRVGIVSDILVDGKVCDSGIVHTVGMDGEGRAGVVKRVGGERSDKSLIWYTTTFPSPADIADRVVGIDLSAMGKGAAYLNGNHIGRFWDMKAGDEGCNICDEMEYNGQYEAARCRTGCGELSQTIYKLPSIWFNKEGENELLLFVEEAGEGDMEVKIVDVKMEPSAQ</sequence>
<evidence type="ECO:0000256" key="8">
    <source>
        <dbReference type="RuleBase" id="RU003679"/>
    </source>
</evidence>
<dbReference type="EMBL" id="BRYA01000276">
    <property type="protein sequence ID" value="GMI46028.1"/>
    <property type="molecule type" value="Genomic_DNA"/>
</dbReference>
<comment type="caution">
    <text evidence="12">The sequence shown here is derived from an EMBL/GenBank/DDBJ whole genome shotgun (WGS) entry which is preliminary data.</text>
</comment>
<dbReference type="GO" id="GO:0005975">
    <property type="term" value="P:carbohydrate metabolic process"/>
    <property type="evidence" value="ECO:0007669"/>
    <property type="project" value="InterPro"/>
</dbReference>
<dbReference type="Gene3D" id="2.60.120.260">
    <property type="entry name" value="Galactose-binding domain-like"/>
    <property type="match status" value="2"/>
</dbReference>
<reference evidence="13" key="1">
    <citation type="journal article" date="2023" name="Commun. Biol.">
        <title>Genome analysis of Parmales, the sister group of diatoms, reveals the evolutionary specialization of diatoms from phago-mixotrophs to photoautotrophs.</title>
        <authorList>
            <person name="Ban H."/>
            <person name="Sato S."/>
            <person name="Yoshikawa S."/>
            <person name="Yamada K."/>
            <person name="Nakamura Y."/>
            <person name="Ichinomiya M."/>
            <person name="Sato N."/>
            <person name="Blanc-Mathieu R."/>
            <person name="Endo H."/>
            <person name="Kuwata A."/>
            <person name="Ogata H."/>
        </authorList>
    </citation>
    <scope>NUCLEOTIDE SEQUENCE [LARGE SCALE GENOMIC DNA]</scope>
</reference>
<evidence type="ECO:0000256" key="1">
    <source>
        <dbReference type="ARBA" id="ARBA00001412"/>
    </source>
</evidence>